<keyword evidence="1" id="KW-0812">Transmembrane</keyword>
<evidence type="ECO:0000313" key="2">
    <source>
        <dbReference type="EMBL" id="NJC42716.1"/>
    </source>
</evidence>
<reference evidence="2 3" key="1">
    <citation type="submission" date="2020-03" db="EMBL/GenBank/DDBJ databases">
        <title>Genomic Encyclopedia of Type Strains, Phase IV (KMG-IV): sequencing the most valuable type-strain genomes for metagenomic binning, comparative biology and taxonomic classification.</title>
        <authorList>
            <person name="Goeker M."/>
        </authorList>
    </citation>
    <scope>NUCLEOTIDE SEQUENCE [LARGE SCALE GENOMIC DNA]</scope>
    <source>
        <strain evidence="2 3">DSM 4736</strain>
    </source>
</reference>
<organism evidence="2 3">
    <name type="scientific">Brevundimonas alba</name>
    <dbReference type="NCBI Taxonomy" id="74314"/>
    <lineage>
        <taxon>Bacteria</taxon>
        <taxon>Pseudomonadati</taxon>
        <taxon>Pseudomonadota</taxon>
        <taxon>Alphaproteobacteria</taxon>
        <taxon>Caulobacterales</taxon>
        <taxon>Caulobacteraceae</taxon>
        <taxon>Brevundimonas</taxon>
    </lineage>
</organism>
<dbReference type="Proteomes" id="UP000587415">
    <property type="component" value="Unassembled WGS sequence"/>
</dbReference>
<dbReference type="AlphaFoldDB" id="A0A7X5YML7"/>
<gene>
    <name evidence="2" type="ORF">GGQ87_003011</name>
</gene>
<name>A0A7X5YML7_9CAUL</name>
<dbReference type="RefSeq" id="WP_168049109.1">
    <property type="nucleotide sequence ID" value="NZ_JAATJM010000002.1"/>
</dbReference>
<keyword evidence="1" id="KW-1133">Transmembrane helix</keyword>
<feature type="transmembrane region" description="Helical" evidence="1">
    <location>
        <begin position="91"/>
        <end position="109"/>
    </location>
</feature>
<dbReference type="EMBL" id="JAATJM010000002">
    <property type="protein sequence ID" value="NJC42716.1"/>
    <property type="molecule type" value="Genomic_DNA"/>
</dbReference>
<evidence type="ECO:0000313" key="3">
    <source>
        <dbReference type="Proteomes" id="UP000587415"/>
    </source>
</evidence>
<protein>
    <submittedName>
        <fullName evidence="2">Uncharacterized protein</fullName>
    </submittedName>
</protein>
<feature type="transmembrane region" description="Helical" evidence="1">
    <location>
        <begin position="12"/>
        <end position="34"/>
    </location>
</feature>
<accession>A0A7X5YML7</accession>
<feature type="transmembrane region" description="Helical" evidence="1">
    <location>
        <begin position="121"/>
        <end position="139"/>
    </location>
</feature>
<keyword evidence="1" id="KW-0472">Membrane</keyword>
<proteinExistence type="predicted"/>
<evidence type="ECO:0000256" key="1">
    <source>
        <dbReference type="SAM" id="Phobius"/>
    </source>
</evidence>
<keyword evidence="3" id="KW-1185">Reference proteome</keyword>
<sequence length="148" mass="16210">MTPAGIGRARTPWHLWLVGAVAALMNGFGCFDYTMTQLKGDAWLANMDLTETQLAWFHGMPAWVDAAWAVGVWGGLLGAILLLLRRKWAVHAFAASFLGWAAGAVYAFALSNGMEVMGPWWPIQIVHGVLGAVFIWYAMTMSKKGVLR</sequence>
<comment type="caution">
    <text evidence="2">The sequence shown here is derived from an EMBL/GenBank/DDBJ whole genome shotgun (WGS) entry which is preliminary data.</text>
</comment>
<feature type="transmembrane region" description="Helical" evidence="1">
    <location>
        <begin position="66"/>
        <end position="84"/>
    </location>
</feature>